<dbReference type="GO" id="GO:0005525">
    <property type="term" value="F:GTP binding"/>
    <property type="evidence" value="ECO:0007669"/>
    <property type="project" value="UniProtKB-KW"/>
</dbReference>
<dbReference type="InterPro" id="IPR027094">
    <property type="entry name" value="Mitofusin_fam"/>
</dbReference>
<dbReference type="InterPro" id="IPR045063">
    <property type="entry name" value="Dynamin_N"/>
</dbReference>
<comment type="subcellular location">
    <subcellularLocation>
        <location evidence="1">Membrane</location>
    </subcellularLocation>
</comment>
<dbReference type="Gene3D" id="3.40.50.300">
    <property type="entry name" value="P-loop containing nucleotide triphosphate hydrolases"/>
    <property type="match status" value="1"/>
</dbReference>
<evidence type="ECO:0000256" key="2">
    <source>
        <dbReference type="ARBA" id="ARBA00022741"/>
    </source>
</evidence>
<sequence length="667" mass="78943">MSTRLGFTDYKFYKQQVIEAFEIYKSLRGEVNDGVDLESLSKKVQNLKNSQFLVAVAGEVKAGKSSFINSLIKEEILPTDVLQATSALIEIFYSKKPFLRVTYASGRVELFEEESKEIFRDRLKSIASIPEEYRDIPVTLIDLYILEHDKVPLIDDDFIKYLEEKSGIEKLKEVKYKLEQYAMDRSKDKIPIRIELGYPFDWDFDELRFVDMPGVNAVGGVYDISFSFLDKANAVLFIHPIKPVESESFKRFVSSVITKKSKDVLFLILTHAAVFYEEKERLLDEAKRIYGSIIPPDRIFAVDSILKLIYEELNKGKSLAEIKKDKSKRKWVVYFQDLADEEGLDEKEAFLEFSGFKQLLPNLERFLVEAPFSILTEVLETIKEGYKEQINHYQETITLLQSQKKDREEFLREIERRQEGLKKLEAYCYLVLEEAMTIFRGVHSPIETTLNEFKFNYYELFLKSSDLEELRKYYRDAENDLDQIVRENLQKITEFFKEKLKQIGEQFKEEYNINLPKIDFKAIEESCKKRVVKREEIVEERIEDLFENWNFLKPWKWFKSGRTKKTVIGTKEVLDENMFFKTLKNNLIENFVEIIEKLREEFYNAFDFYKKRITLILEEKRRGLEKLRQELKSNELIDYEILMLEKNINLIEGEIKKIDNLKSALIC</sequence>
<dbReference type="Proteomes" id="UP000257240">
    <property type="component" value="Unassembled WGS sequence"/>
</dbReference>
<organism evidence="8 9">
    <name type="scientific">Thermodesulfobacterium commune</name>
    <dbReference type="NCBI Taxonomy" id="1741"/>
    <lineage>
        <taxon>Bacteria</taxon>
        <taxon>Pseudomonadati</taxon>
        <taxon>Thermodesulfobacteriota</taxon>
        <taxon>Thermodesulfobacteria</taxon>
        <taxon>Thermodesulfobacteriales</taxon>
        <taxon>Thermodesulfobacteriaceae</taxon>
        <taxon>Thermodesulfobacterium</taxon>
    </lineage>
</organism>
<keyword evidence="4" id="KW-0342">GTP-binding</keyword>
<protein>
    <recommendedName>
        <fullName evidence="7">Dynamin N-terminal domain-containing protein</fullName>
    </recommendedName>
</protein>
<keyword evidence="3" id="KW-0378">Hydrolase</keyword>
<comment type="caution">
    <text evidence="8">The sequence shown here is derived from an EMBL/GenBank/DDBJ whole genome shotgun (WGS) entry which is preliminary data.</text>
</comment>
<dbReference type="Pfam" id="PF00350">
    <property type="entry name" value="Dynamin_N"/>
    <property type="match status" value="1"/>
</dbReference>
<name>A0A3B8N6G4_9BACT</name>
<reference evidence="8 9" key="1">
    <citation type="journal article" date="2018" name="Nat. Biotechnol.">
        <title>A standardized bacterial taxonomy based on genome phylogeny substantially revises the tree of life.</title>
        <authorList>
            <person name="Parks D.H."/>
            <person name="Chuvochina M."/>
            <person name="Waite D.W."/>
            <person name="Rinke C."/>
            <person name="Skarshewski A."/>
            <person name="Chaumeil P.A."/>
            <person name="Hugenholtz P."/>
        </authorList>
    </citation>
    <scope>NUCLEOTIDE SEQUENCE [LARGE SCALE GENOMIC DNA]</scope>
    <source>
        <strain evidence="8">UBA12529</strain>
    </source>
</reference>
<evidence type="ECO:0000256" key="6">
    <source>
        <dbReference type="SAM" id="Coils"/>
    </source>
</evidence>
<dbReference type="EMBL" id="DLVE01000047">
    <property type="protein sequence ID" value="HAA83848.1"/>
    <property type="molecule type" value="Genomic_DNA"/>
</dbReference>
<evidence type="ECO:0000259" key="7">
    <source>
        <dbReference type="Pfam" id="PF00350"/>
    </source>
</evidence>
<evidence type="ECO:0000313" key="8">
    <source>
        <dbReference type="EMBL" id="HAA83848.1"/>
    </source>
</evidence>
<dbReference type="GO" id="GO:0008053">
    <property type="term" value="P:mitochondrial fusion"/>
    <property type="evidence" value="ECO:0007669"/>
    <property type="project" value="TreeGrafter"/>
</dbReference>
<dbReference type="PANTHER" id="PTHR10465:SF0">
    <property type="entry name" value="SARCALUMENIN"/>
    <property type="match status" value="1"/>
</dbReference>
<gene>
    <name evidence="8" type="ORF">DCE01_03570</name>
</gene>
<dbReference type="GO" id="GO:0003924">
    <property type="term" value="F:GTPase activity"/>
    <property type="evidence" value="ECO:0007669"/>
    <property type="project" value="InterPro"/>
</dbReference>
<dbReference type="AlphaFoldDB" id="A0A3B8N6G4"/>
<feature type="domain" description="Dynamin N-terminal" evidence="7">
    <location>
        <begin position="54"/>
        <end position="268"/>
    </location>
</feature>
<accession>A0A3B8N6G4</accession>
<dbReference type="GO" id="GO:0016020">
    <property type="term" value="C:membrane"/>
    <property type="evidence" value="ECO:0007669"/>
    <property type="project" value="UniProtKB-SubCell"/>
</dbReference>
<evidence type="ECO:0000256" key="4">
    <source>
        <dbReference type="ARBA" id="ARBA00023134"/>
    </source>
</evidence>
<feature type="coiled-coil region" evidence="6">
    <location>
        <begin position="610"/>
        <end position="637"/>
    </location>
</feature>
<keyword evidence="2" id="KW-0547">Nucleotide-binding</keyword>
<keyword evidence="5" id="KW-0472">Membrane</keyword>
<dbReference type="InterPro" id="IPR027417">
    <property type="entry name" value="P-loop_NTPase"/>
</dbReference>
<evidence type="ECO:0000256" key="3">
    <source>
        <dbReference type="ARBA" id="ARBA00022801"/>
    </source>
</evidence>
<evidence type="ECO:0000256" key="1">
    <source>
        <dbReference type="ARBA" id="ARBA00004370"/>
    </source>
</evidence>
<evidence type="ECO:0000256" key="5">
    <source>
        <dbReference type="ARBA" id="ARBA00023136"/>
    </source>
</evidence>
<dbReference type="PANTHER" id="PTHR10465">
    <property type="entry name" value="TRANSMEMBRANE GTPASE FZO1"/>
    <property type="match status" value="1"/>
</dbReference>
<dbReference type="SUPFAM" id="SSF52540">
    <property type="entry name" value="P-loop containing nucleoside triphosphate hydrolases"/>
    <property type="match status" value="1"/>
</dbReference>
<keyword evidence="6" id="KW-0175">Coiled coil</keyword>
<evidence type="ECO:0000313" key="9">
    <source>
        <dbReference type="Proteomes" id="UP000257240"/>
    </source>
</evidence>
<proteinExistence type="predicted"/>